<proteinExistence type="inferred from homology"/>
<sequence length="794" mass="84063">MSGKGSRSSSGGSKGSSRGSVKTPPKGNKRPAAKSKSKDNADSAAREVVRGREVEFWGIGLISSGIVFVLAMYLRMAGPLGRGIDTTFGWLLGLGRFALPVVVIGVGVAMVRRRSVEHRVRLAIGWTVVVLAILGLLHVMNGADKIVADVDAMSQAGGWIGAVIGEPLRSTLSWAGAWVVLIAIGTAGAMLVTDTTLPELIAIIRTWSAKISGPAADAARTATTNRDRGFDSVDDEVPTKKSRAKKLSIYDAADDDDLAPVKPKQSRRKAEPAPAGTPEFVGKPGTKNAGSDDESSTAVVGATSGVWTLPPLNLLGQTETFEVDDARVAERGRLLQQALASHGVETRLSDKTVGPTVTRFELELGTGVKVAKITSLNRDIAYSMAATDVRILAPIPGKSAVGVEVPNEVRQLVSLGDLMVSAEARAATHPLDVAVGKDIAGRAVFVNLAATPHMLIAGATGAGKSSGINSILTSLLMRSTPEQVRLILIDPKQVEMGQYARLPHLLTAPVTNPKKAANALSWAVKEMENRYDTLVEVGFRDIGGFNAAFDRGEVNDPNDEHAKKYERMPYIVVVVDELNDLMMVAARDVEESITRIAQKARAVGIHLIVATQRPSVNVITGVIKANIPARMAFAVSSLTDSRVILDQPGAEKLVGKGDMLLMPGNTNVPQRIQGSWVDEEEVRKVVAHWRRQSPEVVYVSGIEGEAGSPGSSGGGASSYGGGSSDEDDLIRAAIDVVVRSGLGSTSMLQRKLKVGFARAGRIMDELEERGIVGPAQGSKPREVLVTVEELENEG</sequence>
<feature type="transmembrane region" description="Helical" evidence="14">
    <location>
        <begin position="123"/>
        <end position="140"/>
    </location>
</feature>
<keyword evidence="3" id="KW-1003">Cell membrane</keyword>
<dbReference type="PANTHER" id="PTHR22683">
    <property type="entry name" value="SPORULATION PROTEIN RELATED"/>
    <property type="match status" value="1"/>
</dbReference>
<dbReference type="PROSITE" id="PS50901">
    <property type="entry name" value="FTSK"/>
    <property type="match status" value="1"/>
</dbReference>
<dbReference type="Pfam" id="PF13491">
    <property type="entry name" value="FtsK_4TM"/>
    <property type="match status" value="1"/>
</dbReference>
<feature type="compositionally biased region" description="Gly residues" evidence="13">
    <location>
        <begin position="710"/>
        <end position="723"/>
    </location>
</feature>
<evidence type="ECO:0000256" key="5">
    <source>
        <dbReference type="ARBA" id="ARBA00022692"/>
    </source>
</evidence>
<keyword evidence="12" id="KW-0131">Cell cycle</keyword>
<dbReference type="GO" id="GO:0005886">
    <property type="term" value="C:plasma membrane"/>
    <property type="evidence" value="ECO:0007669"/>
    <property type="project" value="UniProtKB-SubCell"/>
</dbReference>
<protein>
    <submittedName>
        <fullName evidence="16">Unannotated protein</fullName>
    </submittedName>
</protein>
<evidence type="ECO:0000259" key="15">
    <source>
        <dbReference type="PROSITE" id="PS50901"/>
    </source>
</evidence>
<accession>A0A6J6MX06</accession>
<keyword evidence="10" id="KW-0238">DNA-binding</keyword>
<evidence type="ECO:0000256" key="8">
    <source>
        <dbReference type="ARBA" id="ARBA00022840"/>
    </source>
</evidence>
<dbReference type="InterPro" id="IPR018541">
    <property type="entry name" value="Ftsk_gamma"/>
</dbReference>
<dbReference type="InterPro" id="IPR002543">
    <property type="entry name" value="FtsK_dom"/>
</dbReference>
<dbReference type="InterPro" id="IPR036388">
    <property type="entry name" value="WH-like_DNA-bd_sf"/>
</dbReference>
<keyword evidence="7" id="KW-0159">Chromosome partition</keyword>
<evidence type="ECO:0000256" key="2">
    <source>
        <dbReference type="ARBA" id="ARBA00006474"/>
    </source>
</evidence>
<dbReference type="SMART" id="SM00843">
    <property type="entry name" value="Ftsk_gamma"/>
    <property type="match status" value="1"/>
</dbReference>
<evidence type="ECO:0000256" key="7">
    <source>
        <dbReference type="ARBA" id="ARBA00022829"/>
    </source>
</evidence>
<feature type="transmembrane region" description="Helical" evidence="14">
    <location>
        <begin position="88"/>
        <end position="111"/>
    </location>
</feature>
<comment type="subcellular location">
    <subcellularLocation>
        <location evidence="1">Cell membrane</location>
        <topology evidence="1">Multi-pass membrane protein</topology>
    </subcellularLocation>
</comment>
<dbReference type="GO" id="GO:0007059">
    <property type="term" value="P:chromosome segregation"/>
    <property type="evidence" value="ECO:0007669"/>
    <property type="project" value="UniProtKB-KW"/>
</dbReference>
<feature type="region of interest" description="Disordered" evidence="13">
    <location>
        <begin position="215"/>
        <end position="239"/>
    </location>
</feature>
<evidence type="ECO:0000256" key="12">
    <source>
        <dbReference type="ARBA" id="ARBA00023306"/>
    </source>
</evidence>
<dbReference type="SUPFAM" id="SSF52540">
    <property type="entry name" value="P-loop containing nucleoside triphosphate hydrolases"/>
    <property type="match status" value="1"/>
</dbReference>
<evidence type="ECO:0000256" key="1">
    <source>
        <dbReference type="ARBA" id="ARBA00004651"/>
    </source>
</evidence>
<keyword evidence="9 14" id="KW-1133">Transmembrane helix</keyword>
<feature type="region of interest" description="Disordered" evidence="13">
    <location>
        <begin position="1"/>
        <end position="44"/>
    </location>
</feature>
<feature type="compositionally biased region" description="Low complexity" evidence="13">
    <location>
        <begin position="215"/>
        <end position="224"/>
    </location>
</feature>
<organism evidence="16">
    <name type="scientific">freshwater metagenome</name>
    <dbReference type="NCBI Taxonomy" id="449393"/>
    <lineage>
        <taxon>unclassified sequences</taxon>
        <taxon>metagenomes</taxon>
        <taxon>ecological metagenomes</taxon>
    </lineage>
</organism>
<evidence type="ECO:0000256" key="13">
    <source>
        <dbReference type="SAM" id="MobiDB-lite"/>
    </source>
</evidence>
<evidence type="ECO:0000256" key="4">
    <source>
        <dbReference type="ARBA" id="ARBA00022618"/>
    </source>
</evidence>
<evidence type="ECO:0000256" key="11">
    <source>
        <dbReference type="ARBA" id="ARBA00023136"/>
    </source>
</evidence>
<evidence type="ECO:0000256" key="14">
    <source>
        <dbReference type="SAM" id="Phobius"/>
    </source>
</evidence>
<dbReference type="Gene3D" id="1.10.10.10">
    <property type="entry name" value="Winged helix-like DNA-binding domain superfamily/Winged helix DNA-binding domain"/>
    <property type="match status" value="1"/>
</dbReference>
<dbReference type="Pfam" id="PF01580">
    <property type="entry name" value="FtsK_SpoIIIE"/>
    <property type="match status" value="1"/>
</dbReference>
<dbReference type="SUPFAM" id="SSF46785">
    <property type="entry name" value="Winged helix' DNA-binding domain"/>
    <property type="match status" value="1"/>
</dbReference>
<dbReference type="Gene3D" id="3.30.980.40">
    <property type="match status" value="1"/>
</dbReference>
<feature type="region of interest" description="Disordered" evidence="13">
    <location>
        <begin position="702"/>
        <end position="724"/>
    </location>
</feature>
<evidence type="ECO:0000256" key="6">
    <source>
        <dbReference type="ARBA" id="ARBA00022741"/>
    </source>
</evidence>
<gene>
    <name evidence="16" type="ORF">UFOPK2295_01256</name>
</gene>
<keyword evidence="8" id="KW-0067">ATP-binding</keyword>
<dbReference type="CDD" id="cd01127">
    <property type="entry name" value="TrwB_TraG_TraD_VirD4"/>
    <property type="match status" value="1"/>
</dbReference>
<dbReference type="Gene3D" id="3.40.50.300">
    <property type="entry name" value="P-loop containing nucleotide triphosphate hydrolases"/>
    <property type="match status" value="1"/>
</dbReference>
<name>A0A6J6MX06_9ZZZZ</name>
<keyword evidence="11 14" id="KW-0472">Membrane</keyword>
<dbReference type="InterPro" id="IPR050206">
    <property type="entry name" value="FtsK/SpoIIIE/SftA"/>
</dbReference>
<evidence type="ECO:0000256" key="9">
    <source>
        <dbReference type="ARBA" id="ARBA00022989"/>
    </source>
</evidence>
<dbReference type="EMBL" id="CAEZWV010000028">
    <property type="protein sequence ID" value="CAB4678329.1"/>
    <property type="molecule type" value="Genomic_DNA"/>
</dbReference>
<dbReference type="InterPro" id="IPR027417">
    <property type="entry name" value="P-loop_NTPase"/>
</dbReference>
<evidence type="ECO:0000256" key="10">
    <source>
        <dbReference type="ARBA" id="ARBA00023125"/>
    </source>
</evidence>
<feature type="compositionally biased region" description="Low complexity" evidence="13">
    <location>
        <begin position="1"/>
        <end position="20"/>
    </location>
</feature>
<keyword evidence="6" id="KW-0547">Nucleotide-binding</keyword>
<dbReference type="Pfam" id="PF17854">
    <property type="entry name" value="FtsK_alpha"/>
    <property type="match status" value="1"/>
</dbReference>
<feature type="region of interest" description="Disordered" evidence="13">
    <location>
        <begin position="256"/>
        <end position="297"/>
    </location>
</feature>
<keyword evidence="4" id="KW-0132">Cell division</keyword>
<dbReference type="GO" id="GO:0005524">
    <property type="term" value="F:ATP binding"/>
    <property type="evidence" value="ECO:0007669"/>
    <property type="project" value="UniProtKB-KW"/>
</dbReference>
<dbReference type="InterPro" id="IPR036390">
    <property type="entry name" value="WH_DNA-bd_sf"/>
</dbReference>
<dbReference type="InterPro" id="IPR041027">
    <property type="entry name" value="FtsK_alpha"/>
</dbReference>
<comment type="similarity">
    <text evidence="2">Belongs to the FtsK/SpoIIIE/SftA family.</text>
</comment>
<keyword evidence="5 14" id="KW-0812">Transmembrane</keyword>
<dbReference type="GO" id="GO:0003677">
    <property type="term" value="F:DNA binding"/>
    <property type="evidence" value="ECO:0007669"/>
    <property type="project" value="UniProtKB-KW"/>
</dbReference>
<feature type="domain" description="FtsK" evidence="15">
    <location>
        <begin position="441"/>
        <end position="642"/>
    </location>
</feature>
<dbReference type="PANTHER" id="PTHR22683:SF41">
    <property type="entry name" value="DNA TRANSLOCASE FTSK"/>
    <property type="match status" value="1"/>
</dbReference>
<dbReference type="GO" id="GO:0051301">
    <property type="term" value="P:cell division"/>
    <property type="evidence" value="ECO:0007669"/>
    <property type="project" value="UniProtKB-KW"/>
</dbReference>
<dbReference type="Pfam" id="PF09397">
    <property type="entry name" value="FtsK_gamma"/>
    <property type="match status" value="1"/>
</dbReference>
<reference evidence="16" key="1">
    <citation type="submission" date="2020-05" db="EMBL/GenBank/DDBJ databases">
        <authorList>
            <person name="Chiriac C."/>
            <person name="Salcher M."/>
            <person name="Ghai R."/>
            <person name="Kavagutti S V."/>
        </authorList>
    </citation>
    <scope>NUCLEOTIDE SEQUENCE</scope>
</reference>
<dbReference type="InterPro" id="IPR025199">
    <property type="entry name" value="FtsK_4TM"/>
</dbReference>
<dbReference type="AlphaFoldDB" id="A0A6J6MX06"/>
<evidence type="ECO:0000313" key="16">
    <source>
        <dbReference type="EMBL" id="CAB4678329.1"/>
    </source>
</evidence>
<evidence type="ECO:0000256" key="3">
    <source>
        <dbReference type="ARBA" id="ARBA00022475"/>
    </source>
</evidence>
<feature type="transmembrane region" description="Helical" evidence="14">
    <location>
        <begin position="56"/>
        <end position="76"/>
    </location>
</feature>